<keyword evidence="1" id="KW-0479">Metal-binding</keyword>
<keyword evidence="4" id="KW-0175">Coiled coil</keyword>
<evidence type="ECO:0000256" key="3">
    <source>
        <dbReference type="ARBA" id="ARBA00022833"/>
    </source>
</evidence>
<keyword evidence="5" id="KW-0812">Transmembrane</keyword>
<evidence type="ECO:0000256" key="5">
    <source>
        <dbReference type="SAM" id="Phobius"/>
    </source>
</evidence>
<evidence type="ECO:0000256" key="1">
    <source>
        <dbReference type="ARBA" id="ARBA00022723"/>
    </source>
</evidence>
<dbReference type="PANTHER" id="PTHR33248">
    <property type="entry name" value="ZINC ION-BINDING PROTEIN"/>
    <property type="match status" value="1"/>
</dbReference>
<feature type="transmembrane region" description="Helical" evidence="5">
    <location>
        <begin position="125"/>
        <end position="143"/>
    </location>
</feature>
<sequence length="158" mass="18371">LTPHLVGESTIYPNCTCGFPSTLRISWTGSNLGRRFYKCNLCNFFMWLDPESRWYNYAMNALLVKKSNLQREVRGLKLELQLMGERNGSLQDLLDEYFAKELEQGAELQVLLSKLDNMEKNSRKYKLVVLLLLLFIAIMYMKIMKTLRSVMMLEVGKG</sequence>
<feature type="domain" description="GRF-type" evidence="6">
    <location>
        <begin position="13"/>
        <end position="49"/>
    </location>
</feature>
<keyword evidence="5" id="KW-0472">Membrane</keyword>
<evidence type="ECO:0000259" key="6">
    <source>
        <dbReference type="Pfam" id="PF06839"/>
    </source>
</evidence>
<dbReference type="EMBL" id="GQ495906">
    <property type="protein sequence ID" value="ADM18310.1"/>
    <property type="molecule type" value="mRNA"/>
</dbReference>
<keyword evidence="5" id="KW-1133">Transmembrane helix</keyword>
<evidence type="ECO:0000256" key="4">
    <source>
        <dbReference type="SAM" id="Coils"/>
    </source>
</evidence>
<organism evidence="7">
    <name type="scientific">Gladiolus grandiflorus</name>
    <dbReference type="NCBI Taxonomy" id="378406"/>
    <lineage>
        <taxon>Eukaryota</taxon>
        <taxon>Viridiplantae</taxon>
        <taxon>Streptophyta</taxon>
        <taxon>Embryophyta</taxon>
        <taxon>Tracheophyta</taxon>
        <taxon>Spermatophyta</taxon>
        <taxon>Magnoliopsida</taxon>
        <taxon>Liliopsida</taxon>
        <taxon>Asparagales</taxon>
        <taxon>Iridaceae</taxon>
        <taxon>Crocoideae</taxon>
        <taxon>Gladioleae</taxon>
        <taxon>Gladiolus</taxon>
    </lineage>
</organism>
<evidence type="ECO:0000313" key="7">
    <source>
        <dbReference type="EMBL" id="ADM18310.1"/>
    </source>
</evidence>
<accession>G3BGT5</accession>
<dbReference type="InterPro" id="IPR010666">
    <property type="entry name" value="Znf_GRF"/>
</dbReference>
<dbReference type="Pfam" id="PF06839">
    <property type="entry name" value="Zn_ribbon_GRF"/>
    <property type="match status" value="1"/>
</dbReference>
<dbReference type="GO" id="GO:0008270">
    <property type="term" value="F:zinc ion binding"/>
    <property type="evidence" value="ECO:0007669"/>
    <property type="project" value="UniProtKB-KW"/>
</dbReference>
<feature type="non-terminal residue" evidence="7">
    <location>
        <position position="158"/>
    </location>
</feature>
<feature type="non-terminal residue" evidence="7">
    <location>
        <position position="1"/>
    </location>
</feature>
<reference evidence="7" key="1">
    <citation type="submission" date="2009-08" db="EMBL/GenBank/DDBJ databases">
        <title>Molecular characterization of senescence-related genes from Gladiolus.</title>
        <authorList>
            <person name="Azeez A."/>
            <person name="Sane A.P."/>
            <person name="Nath P."/>
        </authorList>
    </citation>
    <scope>NUCLEOTIDE SEQUENCE</scope>
</reference>
<evidence type="ECO:0000256" key="2">
    <source>
        <dbReference type="ARBA" id="ARBA00022771"/>
    </source>
</evidence>
<protein>
    <submittedName>
        <fullName evidence="7">GRF zinc finger-containing protein-like protein</fullName>
    </submittedName>
</protein>
<name>G3BGT5_9ASPA</name>
<dbReference type="AlphaFoldDB" id="G3BGT5"/>
<keyword evidence="2" id="KW-0863">Zinc-finger</keyword>
<proteinExistence type="evidence at transcript level"/>
<feature type="coiled-coil region" evidence="4">
    <location>
        <begin position="59"/>
        <end position="86"/>
    </location>
</feature>
<keyword evidence="3" id="KW-0862">Zinc</keyword>